<proteinExistence type="predicted"/>
<gene>
    <name evidence="1" type="ordered locus">Fluta_1238</name>
</gene>
<reference evidence="2" key="2">
    <citation type="submission" date="2011-02" db="EMBL/GenBank/DDBJ databases">
        <title>The complete genome of Fluviicola taffensis DSM 16823.</title>
        <authorList>
            <consortium name="US DOE Joint Genome Institute (JGI-PGF)"/>
            <person name="Lucas S."/>
            <person name="Copeland A."/>
            <person name="Lapidus A."/>
            <person name="Bruce D."/>
            <person name="Goodwin L."/>
            <person name="Pitluck S."/>
            <person name="Kyrpides N."/>
            <person name="Mavromatis K."/>
            <person name="Ivanova N."/>
            <person name="Mikhailova N."/>
            <person name="Pagani I."/>
            <person name="Chertkov O."/>
            <person name="Detter J.C."/>
            <person name="Han C."/>
            <person name="Tapia R."/>
            <person name="Land M."/>
            <person name="Hauser L."/>
            <person name="Markowitz V."/>
            <person name="Cheng J.-F."/>
            <person name="Hugenholtz P."/>
            <person name="Woyke T."/>
            <person name="Wu D."/>
            <person name="Tindall B."/>
            <person name="Pomrenke H.G."/>
            <person name="Brambilla E."/>
            <person name="Klenk H.-P."/>
            <person name="Eisen J.A."/>
        </authorList>
    </citation>
    <scope>NUCLEOTIDE SEQUENCE [LARGE SCALE GENOMIC DNA]</scope>
    <source>
        <strain evidence="2">DSM 16823 / RW262 / RW262</strain>
    </source>
</reference>
<keyword evidence="2" id="KW-1185">Reference proteome</keyword>
<evidence type="ECO:0000313" key="2">
    <source>
        <dbReference type="Proteomes" id="UP000007463"/>
    </source>
</evidence>
<reference evidence="1 2" key="1">
    <citation type="journal article" date="2011" name="Stand. Genomic Sci.">
        <title>Complete genome sequence of the gliding freshwater bacterium Fluviicola taffensis type strain (RW262).</title>
        <authorList>
            <person name="Woyke T."/>
            <person name="Chertkov O."/>
            <person name="Lapidus A."/>
            <person name="Nolan M."/>
            <person name="Lucas S."/>
            <person name="Del Rio T.G."/>
            <person name="Tice H."/>
            <person name="Cheng J.F."/>
            <person name="Tapia R."/>
            <person name="Han C."/>
            <person name="Goodwin L."/>
            <person name="Pitluck S."/>
            <person name="Liolios K."/>
            <person name="Pagani I."/>
            <person name="Ivanova N."/>
            <person name="Huntemann M."/>
            <person name="Mavromatis K."/>
            <person name="Mikhailova N."/>
            <person name="Pati A."/>
            <person name="Chen A."/>
            <person name="Palaniappan K."/>
            <person name="Land M."/>
            <person name="Hauser L."/>
            <person name="Brambilla E.M."/>
            <person name="Rohde M."/>
            <person name="Mwirichia R."/>
            <person name="Sikorski J."/>
            <person name="Tindall B.J."/>
            <person name="Goker M."/>
            <person name="Bristow J."/>
            <person name="Eisen J.A."/>
            <person name="Markowitz V."/>
            <person name="Hugenholtz P."/>
            <person name="Klenk H.P."/>
            <person name="Kyrpides N.C."/>
        </authorList>
    </citation>
    <scope>NUCLEOTIDE SEQUENCE [LARGE SCALE GENOMIC DNA]</scope>
    <source>
        <strain evidence="2">DSM 16823 / RW262 / RW262</strain>
    </source>
</reference>
<protein>
    <recommendedName>
        <fullName evidence="3">Lipoprotein</fullName>
    </recommendedName>
</protein>
<dbReference type="HOGENOM" id="CLU_876467_0_0_10"/>
<evidence type="ECO:0008006" key="3">
    <source>
        <dbReference type="Google" id="ProtNLM"/>
    </source>
</evidence>
<dbReference type="Proteomes" id="UP000007463">
    <property type="component" value="Chromosome"/>
</dbReference>
<organism evidence="1 2">
    <name type="scientific">Fluviicola taffensis (strain DSM 16823 / NCIMB 13979 / RW262)</name>
    <dbReference type="NCBI Taxonomy" id="755732"/>
    <lineage>
        <taxon>Bacteria</taxon>
        <taxon>Pseudomonadati</taxon>
        <taxon>Bacteroidota</taxon>
        <taxon>Flavobacteriia</taxon>
        <taxon>Flavobacteriales</taxon>
        <taxon>Crocinitomicaceae</taxon>
        <taxon>Fluviicola</taxon>
    </lineage>
</organism>
<evidence type="ECO:0000313" key="1">
    <source>
        <dbReference type="EMBL" id="AEA43233.1"/>
    </source>
</evidence>
<dbReference type="RefSeq" id="WP_013686005.1">
    <property type="nucleotide sequence ID" value="NC_015321.1"/>
</dbReference>
<dbReference type="PROSITE" id="PS51257">
    <property type="entry name" value="PROKAR_LIPOPROTEIN"/>
    <property type="match status" value="1"/>
</dbReference>
<accession>F2IC07</accession>
<dbReference type="OrthoDB" id="1466404at2"/>
<dbReference type="STRING" id="755732.Fluta_1238"/>
<sequence length="317" mass="37020" precursor="true">MKQPLVYLLILTGFILYSCSSSKKKPTKQQEIVADLIHPLYFQDEVAGLINFPFWFNDSLVSSHKIQQLTITFFKGVINDTSANDTDYGDETFPKRTLIYNFNQSGRLIQMQIADFSEGIVISNQSFLLKKPTEIGYCDVIQKDNLYGVENNTFTYSPSKINSNYTAFESSNDNDLLHFILKKKYFGPLSVDSIANPLPNDWIVLGEPIKPVKRYKVKNKVKETFISEYTYFSENYPKLITNEDYPFFKKRYFNYSNGHFDGFLDSTFIDKTFVTSVKTFIYYDKNRLPSKIIHKKEHLEGANKYQTHELFTYTFYE</sequence>
<dbReference type="KEGG" id="fte:Fluta_1238"/>
<dbReference type="AlphaFoldDB" id="F2IC07"/>
<dbReference type="EMBL" id="CP002542">
    <property type="protein sequence ID" value="AEA43233.1"/>
    <property type="molecule type" value="Genomic_DNA"/>
</dbReference>
<name>F2IC07_FLUTR</name>